<dbReference type="Proteomes" id="UP000011014">
    <property type="component" value="Unassembled WGS sequence"/>
</dbReference>
<evidence type="ECO:0000256" key="5">
    <source>
        <dbReference type="SAM" id="Phobius"/>
    </source>
</evidence>
<accession>E4Z2S5</accession>
<feature type="transmembrane region" description="Helical" evidence="5">
    <location>
        <begin position="307"/>
        <end position="329"/>
    </location>
</feature>
<evidence type="ECO:0000256" key="3">
    <source>
        <dbReference type="ARBA" id="ARBA00022989"/>
    </source>
</evidence>
<evidence type="ECO:0000256" key="1">
    <source>
        <dbReference type="ARBA" id="ARBA00004141"/>
    </source>
</evidence>
<dbReference type="GO" id="GO:0005886">
    <property type="term" value="C:plasma membrane"/>
    <property type="evidence" value="ECO:0007669"/>
    <property type="project" value="TreeGrafter"/>
</dbReference>
<protein>
    <recommendedName>
        <fullName evidence="7">Tetraspanin</fullName>
    </recommendedName>
</protein>
<keyword evidence="4 5" id="KW-0472">Membrane</keyword>
<dbReference type="EMBL" id="FN656791">
    <property type="protein sequence ID" value="CBY42003.1"/>
    <property type="molecule type" value="Genomic_DNA"/>
</dbReference>
<feature type="transmembrane region" description="Helical" evidence="5">
    <location>
        <begin position="184"/>
        <end position="207"/>
    </location>
</feature>
<organism evidence="6">
    <name type="scientific">Oikopleura dioica</name>
    <name type="common">Tunicate</name>
    <dbReference type="NCBI Taxonomy" id="34765"/>
    <lineage>
        <taxon>Eukaryota</taxon>
        <taxon>Metazoa</taxon>
        <taxon>Chordata</taxon>
        <taxon>Tunicata</taxon>
        <taxon>Appendicularia</taxon>
        <taxon>Copelata</taxon>
        <taxon>Oikopleuridae</taxon>
        <taxon>Oikopleura</taxon>
    </lineage>
</organism>
<proteinExistence type="predicted"/>
<dbReference type="AlphaFoldDB" id="E4Z2S5"/>
<keyword evidence="2 5" id="KW-0812">Transmembrane</keyword>
<dbReference type="PANTHER" id="PTHR19282:SF544">
    <property type="entry name" value="TETRASPANIN"/>
    <property type="match status" value="1"/>
</dbReference>
<sequence>EVVVEKEEPEIVEVVISNVQFDEQVLNDETEKLDLGLPDVFPGAEQVSGEFDISKLTRTMTMNSQKRLISAETMQTKAEENSKTIPPKKKKELHIKQSYRTPGCCVAFNRMLLTVLNFLVMIFGVALLVLGVMGQIKFHTAKMKTENVIMDPSFILLIAALISIVVSFNGGFGFFRGNVIMMRFFGWMLTAIFLCIFIGGIIVWSMAETIQGKVKQLYFHFIKMRVSNTGSSFFALETIEGYFRCCGVLSRADYTVQSLGWCDAKEIHLEKCAPPASCCPSGLDCDMTESYEIGCVKKMAIWTSDNTATLAGAWVLIWLVIVFEIVAVAHSVRRLNLQARWQKLYGHFEEEEKLKARIAKKQKALTQIEMDVHVQDIG</sequence>
<feature type="transmembrane region" description="Helical" evidence="5">
    <location>
        <begin position="111"/>
        <end position="133"/>
    </location>
</feature>
<gene>
    <name evidence="6" type="ORF">GSOID_T00025663001</name>
</gene>
<evidence type="ECO:0000256" key="4">
    <source>
        <dbReference type="ARBA" id="ARBA00023136"/>
    </source>
</evidence>
<reference evidence="6" key="1">
    <citation type="journal article" date="2010" name="Science">
        <title>Plasticity of animal genome architecture unmasked by rapid evolution of a pelagic tunicate.</title>
        <authorList>
            <person name="Denoeud F."/>
            <person name="Henriet S."/>
            <person name="Mungpakdee S."/>
            <person name="Aury J.M."/>
            <person name="Da Silva C."/>
            <person name="Brinkmann H."/>
            <person name="Mikhaleva J."/>
            <person name="Olsen L.C."/>
            <person name="Jubin C."/>
            <person name="Canestro C."/>
            <person name="Bouquet J.M."/>
            <person name="Danks G."/>
            <person name="Poulain J."/>
            <person name="Campsteijn C."/>
            <person name="Adamski M."/>
            <person name="Cross I."/>
            <person name="Yadetie F."/>
            <person name="Muffato M."/>
            <person name="Louis A."/>
            <person name="Butcher S."/>
            <person name="Tsagkogeorga G."/>
            <person name="Konrad A."/>
            <person name="Singh S."/>
            <person name="Jensen M.F."/>
            <person name="Cong E.H."/>
            <person name="Eikeseth-Otteraa H."/>
            <person name="Noel B."/>
            <person name="Anthouard V."/>
            <person name="Porcel B.M."/>
            <person name="Kachouri-Lafond R."/>
            <person name="Nishino A."/>
            <person name="Ugolini M."/>
            <person name="Chourrout P."/>
            <person name="Nishida H."/>
            <person name="Aasland R."/>
            <person name="Huzurbazar S."/>
            <person name="Westhof E."/>
            <person name="Delsuc F."/>
            <person name="Lehrach H."/>
            <person name="Reinhardt R."/>
            <person name="Weissenbach J."/>
            <person name="Roy S.W."/>
            <person name="Artiguenave F."/>
            <person name="Postlethwait J.H."/>
            <person name="Manak J.R."/>
            <person name="Thompson E.M."/>
            <person name="Jaillon O."/>
            <person name="Du Pasquier L."/>
            <person name="Boudinot P."/>
            <person name="Liberles D.A."/>
            <person name="Volff J.N."/>
            <person name="Philippe H."/>
            <person name="Lenhard B."/>
            <person name="Roest Crollius H."/>
            <person name="Wincker P."/>
            <person name="Chourrout D."/>
        </authorList>
    </citation>
    <scope>NUCLEOTIDE SEQUENCE [LARGE SCALE GENOMIC DNA]</scope>
</reference>
<dbReference type="Pfam" id="PF00335">
    <property type="entry name" value="Tetraspanin"/>
    <property type="match status" value="1"/>
</dbReference>
<dbReference type="Gene3D" id="1.10.1450.10">
    <property type="entry name" value="Tetraspanin"/>
    <property type="match status" value="1"/>
</dbReference>
<feature type="non-terminal residue" evidence="6">
    <location>
        <position position="1"/>
    </location>
</feature>
<dbReference type="CDD" id="cd03127">
    <property type="entry name" value="tetraspanin_LEL"/>
    <property type="match status" value="1"/>
</dbReference>
<dbReference type="SUPFAM" id="SSF48652">
    <property type="entry name" value="Tetraspanin"/>
    <property type="match status" value="1"/>
</dbReference>
<dbReference type="PANTHER" id="PTHR19282">
    <property type="entry name" value="TETRASPANIN"/>
    <property type="match status" value="1"/>
</dbReference>
<dbReference type="InterPro" id="IPR008952">
    <property type="entry name" value="Tetraspanin_EC2_sf"/>
</dbReference>
<name>E4Z2S5_OIKDI</name>
<keyword evidence="3 5" id="KW-1133">Transmembrane helix</keyword>
<evidence type="ECO:0000256" key="2">
    <source>
        <dbReference type="ARBA" id="ARBA00022692"/>
    </source>
</evidence>
<comment type="subcellular location">
    <subcellularLocation>
        <location evidence="1">Membrane</location>
        <topology evidence="1">Multi-pass membrane protein</topology>
    </subcellularLocation>
</comment>
<feature type="transmembrane region" description="Helical" evidence="5">
    <location>
        <begin position="154"/>
        <end position="172"/>
    </location>
</feature>
<evidence type="ECO:0000313" key="6">
    <source>
        <dbReference type="EMBL" id="CBY42003.1"/>
    </source>
</evidence>
<dbReference type="InterPro" id="IPR018499">
    <property type="entry name" value="Tetraspanin/Peripherin"/>
</dbReference>
<evidence type="ECO:0008006" key="7">
    <source>
        <dbReference type="Google" id="ProtNLM"/>
    </source>
</evidence>